<evidence type="ECO:0000259" key="5">
    <source>
        <dbReference type="SMART" id="SM00849"/>
    </source>
</evidence>
<dbReference type="PANTHER" id="PTHR46233">
    <property type="entry name" value="HYDROXYACYLGLUTATHIONE HYDROLASE GLOC"/>
    <property type="match status" value="1"/>
</dbReference>
<feature type="domain" description="Metallo-beta-lactamase" evidence="5">
    <location>
        <begin position="14"/>
        <end position="194"/>
    </location>
</feature>
<dbReference type="GO" id="GO:0046872">
    <property type="term" value="F:metal ion binding"/>
    <property type="evidence" value="ECO:0007669"/>
    <property type="project" value="UniProtKB-KW"/>
</dbReference>
<accession>A0A7D7NA79</accession>
<evidence type="ECO:0000256" key="3">
    <source>
        <dbReference type="ARBA" id="ARBA00022801"/>
    </source>
</evidence>
<dbReference type="GO" id="GO:0016787">
    <property type="term" value="F:hydrolase activity"/>
    <property type="evidence" value="ECO:0007669"/>
    <property type="project" value="UniProtKB-KW"/>
</dbReference>
<evidence type="ECO:0000256" key="2">
    <source>
        <dbReference type="ARBA" id="ARBA00022723"/>
    </source>
</evidence>
<dbReference type="PANTHER" id="PTHR46233:SF3">
    <property type="entry name" value="HYDROXYACYLGLUTATHIONE HYDROLASE GLOC"/>
    <property type="match status" value="1"/>
</dbReference>
<keyword evidence="4" id="KW-0862">Zinc</keyword>
<dbReference type="Gene3D" id="3.60.15.10">
    <property type="entry name" value="Ribonuclease Z/Hydroxyacylglutathione hydrolase-like"/>
    <property type="match status" value="1"/>
</dbReference>
<dbReference type="RefSeq" id="WP_182122170.1">
    <property type="nucleotide sequence ID" value="NZ_CP059567.1"/>
</dbReference>
<name>A0A7D7NA79_9NEIS</name>
<dbReference type="Proteomes" id="UP000514752">
    <property type="component" value="Chromosome"/>
</dbReference>
<sequence length="210" mass="23316">MALHIEILPVTPFLQNCALLWDDESREAVLTDVGGEADRLLAEAAKRQLVLKGVWLTHGHVDHVGGVADLTAKVPLPVSGPHIDDTFWLDGLPEATAAYRFPHSPAIRPDSWLNEGDDLSVGRYRFQVLHIPGHTPGHVVFYCAEEKLLIAGDVLFYESIGRTDFPRGNHADLIRNIREKLLVLPEDVRVLPGHGAMTTIGHEKRHNPFL</sequence>
<dbReference type="AlphaFoldDB" id="A0A7D7NA79"/>
<comment type="cofactor">
    <cofactor evidence="1">
        <name>Zn(2+)</name>
        <dbReference type="ChEBI" id="CHEBI:29105"/>
    </cofactor>
</comment>
<dbReference type="KEGG" id="nsg:H3L94_00100"/>
<keyword evidence="2" id="KW-0479">Metal-binding</keyword>
<evidence type="ECO:0000313" key="7">
    <source>
        <dbReference type="Proteomes" id="UP000514752"/>
    </source>
</evidence>
<evidence type="ECO:0000256" key="1">
    <source>
        <dbReference type="ARBA" id="ARBA00001947"/>
    </source>
</evidence>
<evidence type="ECO:0000313" key="6">
    <source>
        <dbReference type="EMBL" id="QMT40519.1"/>
    </source>
</evidence>
<protein>
    <submittedName>
        <fullName evidence="6">MBL fold metallo-hydrolase</fullName>
    </submittedName>
</protein>
<dbReference type="CDD" id="cd07737">
    <property type="entry name" value="YcbL-like_MBL-fold"/>
    <property type="match status" value="1"/>
</dbReference>
<gene>
    <name evidence="6" type="ORF">H3L94_00100</name>
</gene>
<dbReference type="EMBL" id="CP059567">
    <property type="protein sequence ID" value="QMT40519.1"/>
    <property type="molecule type" value="Genomic_DNA"/>
</dbReference>
<dbReference type="InterPro" id="IPR051453">
    <property type="entry name" value="MBL_Glyoxalase_II"/>
</dbReference>
<dbReference type="InterPro" id="IPR036866">
    <property type="entry name" value="RibonucZ/Hydroxyglut_hydro"/>
</dbReference>
<reference evidence="6 7" key="1">
    <citation type="submission" date="2020-07" db="EMBL/GenBank/DDBJ databases">
        <title>Genomic diversity of species in the Neisseriaceae family.</title>
        <authorList>
            <person name="Vincent A.T."/>
            <person name="Bernet E."/>
            <person name="Veyrier F.J."/>
        </authorList>
    </citation>
    <scope>NUCLEOTIDE SEQUENCE [LARGE SCALE GENOMIC DNA]</scope>
    <source>
        <strain evidence="6 7">DSM 22244</strain>
    </source>
</reference>
<proteinExistence type="predicted"/>
<dbReference type="SUPFAM" id="SSF56281">
    <property type="entry name" value="Metallo-hydrolase/oxidoreductase"/>
    <property type="match status" value="1"/>
</dbReference>
<keyword evidence="3 6" id="KW-0378">Hydrolase</keyword>
<dbReference type="InterPro" id="IPR001279">
    <property type="entry name" value="Metallo-B-lactamas"/>
</dbReference>
<dbReference type="Pfam" id="PF00753">
    <property type="entry name" value="Lactamase_B"/>
    <property type="match status" value="1"/>
</dbReference>
<organism evidence="6 7">
    <name type="scientific">Neisseria shayeganii</name>
    <dbReference type="NCBI Taxonomy" id="607712"/>
    <lineage>
        <taxon>Bacteria</taxon>
        <taxon>Pseudomonadati</taxon>
        <taxon>Pseudomonadota</taxon>
        <taxon>Betaproteobacteria</taxon>
        <taxon>Neisseriales</taxon>
        <taxon>Neisseriaceae</taxon>
        <taxon>Neisseria</taxon>
    </lineage>
</organism>
<dbReference type="SMART" id="SM00849">
    <property type="entry name" value="Lactamase_B"/>
    <property type="match status" value="1"/>
</dbReference>
<evidence type="ECO:0000256" key="4">
    <source>
        <dbReference type="ARBA" id="ARBA00022833"/>
    </source>
</evidence>